<name>A0ABN8ZZZ3_RANTA</name>
<organism evidence="1 2">
    <name type="scientific">Rangifer tarandus platyrhynchus</name>
    <name type="common">Svalbard reindeer</name>
    <dbReference type="NCBI Taxonomy" id="3082113"/>
    <lineage>
        <taxon>Eukaryota</taxon>
        <taxon>Metazoa</taxon>
        <taxon>Chordata</taxon>
        <taxon>Craniata</taxon>
        <taxon>Vertebrata</taxon>
        <taxon>Euteleostomi</taxon>
        <taxon>Mammalia</taxon>
        <taxon>Eutheria</taxon>
        <taxon>Laurasiatheria</taxon>
        <taxon>Artiodactyla</taxon>
        <taxon>Ruminantia</taxon>
        <taxon>Pecora</taxon>
        <taxon>Cervidae</taxon>
        <taxon>Odocoileinae</taxon>
        <taxon>Rangifer</taxon>
    </lineage>
</organism>
<accession>A0ABN8ZZZ3</accession>
<proteinExistence type="predicted"/>
<dbReference type="Proteomes" id="UP001176941">
    <property type="component" value="Chromosome 9"/>
</dbReference>
<dbReference type="EMBL" id="OX459945">
    <property type="protein sequence ID" value="CAI9179567.1"/>
    <property type="molecule type" value="Genomic_DNA"/>
</dbReference>
<sequence length="137" mass="14903">MFAFPQVTSGKSPLLGFYDICRWRGAASRRPVLCVEGFLRSGAAGPHLPFVKAELKVYPHRKESVSQDGRGAGQSQAERPYICLVVWSGLTVGCVGRVGVSAVILKGFPCGWVHVGTTLYSEFVLLVMWEPQDCSAD</sequence>
<protein>
    <submittedName>
        <fullName evidence="1">Uncharacterized protein</fullName>
    </submittedName>
</protein>
<keyword evidence="2" id="KW-1185">Reference proteome</keyword>
<reference evidence="1" key="1">
    <citation type="submission" date="2023-04" db="EMBL/GenBank/DDBJ databases">
        <authorList>
            <consortium name="ELIXIR-Norway"/>
        </authorList>
    </citation>
    <scope>NUCLEOTIDE SEQUENCE [LARGE SCALE GENOMIC DNA]</scope>
</reference>
<evidence type="ECO:0000313" key="1">
    <source>
        <dbReference type="EMBL" id="CAI9179567.1"/>
    </source>
</evidence>
<evidence type="ECO:0000313" key="2">
    <source>
        <dbReference type="Proteomes" id="UP001176941"/>
    </source>
</evidence>
<gene>
    <name evidence="1" type="ORF">MRATA1EN1_LOCUS28529</name>
</gene>